<dbReference type="OrthoDB" id="5955918at2759"/>
<reference evidence="1 2" key="1">
    <citation type="submission" date="2020-06" db="EMBL/GenBank/DDBJ databases">
        <authorList>
            <person name="Li R."/>
            <person name="Bekaert M."/>
        </authorList>
    </citation>
    <scope>NUCLEOTIDE SEQUENCE [LARGE SCALE GENOMIC DNA]</scope>
    <source>
        <strain evidence="2">wild</strain>
    </source>
</reference>
<dbReference type="Proteomes" id="UP000507470">
    <property type="component" value="Unassembled WGS sequence"/>
</dbReference>
<evidence type="ECO:0000313" key="2">
    <source>
        <dbReference type="Proteomes" id="UP000507470"/>
    </source>
</evidence>
<accession>A0A6J8CCU9</accession>
<organism evidence="1 2">
    <name type="scientific">Mytilus coruscus</name>
    <name type="common">Sea mussel</name>
    <dbReference type="NCBI Taxonomy" id="42192"/>
    <lineage>
        <taxon>Eukaryota</taxon>
        <taxon>Metazoa</taxon>
        <taxon>Spiralia</taxon>
        <taxon>Lophotrochozoa</taxon>
        <taxon>Mollusca</taxon>
        <taxon>Bivalvia</taxon>
        <taxon>Autobranchia</taxon>
        <taxon>Pteriomorphia</taxon>
        <taxon>Mytilida</taxon>
        <taxon>Mytiloidea</taxon>
        <taxon>Mytilidae</taxon>
        <taxon>Mytilinae</taxon>
        <taxon>Mytilus</taxon>
    </lineage>
</organism>
<keyword evidence="2" id="KW-1185">Reference proteome</keyword>
<evidence type="ECO:0000313" key="1">
    <source>
        <dbReference type="EMBL" id="CAC5393039.1"/>
    </source>
</evidence>
<dbReference type="AlphaFoldDB" id="A0A6J8CCU9"/>
<dbReference type="EMBL" id="CACVKT020005120">
    <property type="protein sequence ID" value="CAC5393039.1"/>
    <property type="molecule type" value="Genomic_DNA"/>
</dbReference>
<sequence>MRVLEGAFVNTKGGNGKNKEAILVQEHAIRNQKDIIRGLSANKTETATRRASGSANIIYKIGDNEDKLLNIPKPTTSHTKKTSSKDLDLAISILRKVDPFNYVKGRKFDSFKFFRDLLWRPMPGAKTFKNFGIILSNLFIHYDAGKTMGNIEKKLTAKHSKLTEELKTER</sequence>
<protein>
    <submittedName>
        <fullName evidence="1">Uncharacterized protein</fullName>
    </submittedName>
</protein>
<proteinExistence type="predicted"/>
<gene>
    <name evidence="1" type="ORF">MCOR_27933</name>
</gene>
<name>A0A6J8CCU9_MYTCO</name>